<evidence type="ECO:0000313" key="1">
    <source>
        <dbReference type="Proteomes" id="UP000887564"/>
    </source>
</evidence>
<proteinExistence type="predicted"/>
<keyword evidence="1" id="KW-1185">Reference proteome</keyword>
<name>A0A914R795_PAREQ</name>
<sequence>MRLLQDKVLSDIENDLIYKKEEPLKERLRSLEDAYNRRGFTTVRDEQALVKEIDKLRRNQNKLA</sequence>
<dbReference type="WBParaSite" id="PEQ_0000250901-mRNA-1">
    <property type="protein sequence ID" value="PEQ_0000250901-mRNA-1"/>
    <property type="gene ID" value="PEQ_0000250901"/>
</dbReference>
<dbReference type="AlphaFoldDB" id="A0A914R795"/>
<accession>A0A914R795</accession>
<protein>
    <submittedName>
        <fullName evidence="2">Uncharacterized protein</fullName>
    </submittedName>
</protein>
<reference evidence="2" key="1">
    <citation type="submission" date="2022-11" db="UniProtKB">
        <authorList>
            <consortium name="WormBaseParasite"/>
        </authorList>
    </citation>
    <scope>IDENTIFICATION</scope>
</reference>
<evidence type="ECO:0000313" key="2">
    <source>
        <dbReference type="WBParaSite" id="PEQ_0000250901-mRNA-1"/>
    </source>
</evidence>
<dbReference type="Proteomes" id="UP000887564">
    <property type="component" value="Unplaced"/>
</dbReference>
<organism evidence="1 2">
    <name type="scientific">Parascaris equorum</name>
    <name type="common">Equine roundworm</name>
    <dbReference type="NCBI Taxonomy" id="6256"/>
    <lineage>
        <taxon>Eukaryota</taxon>
        <taxon>Metazoa</taxon>
        <taxon>Ecdysozoa</taxon>
        <taxon>Nematoda</taxon>
        <taxon>Chromadorea</taxon>
        <taxon>Rhabditida</taxon>
        <taxon>Spirurina</taxon>
        <taxon>Ascaridomorpha</taxon>
        <taxon>Ascaridoidea</taxon>
        <taxon>Ascarididae</taxon>
        <taxon>Parascaris</taxon>
    </lineage>
</organism>